<evidence type="ECO:0008006" key="3">
    <source>
        <dbReference type="Google" id="ProtNLM"/>
    </source>
</evidence>
<dbReference type="Proteomes" id="UP000071561">
    <property type="component" value="Chromosome"/>
</dbReference>
<proteinExistence type="predicted"/>
<evidence type="ECO:0000313" key="1">
    <source>
        <dbReference type="EMBL" id="AMP98702.1"/>
    </source>
</evidence>
<dbReference type="EMBL" id="CP014504">
    <property type="protein sequence ID" value="AMP98702.1"/>
    <property type="molecule type" value="Genomic_DNA"/>
</dbReference>
<keyword evidence="2" id="KW-1185">Reference proteome</keyword>
<dbReference type="OrthoDB" id="799347at2"/>
<gene>
    <name evidence="1" type="ORF">AY601_1791</name>
</gene>
<reference evidence="1 2" key="1">
    <citation type="submission" date="2016-03" db="EMBL/GenBank/DDBJ databases">
        <title>Complete genome sequence of Pedobacter cryoconitis PAMC 27485.</title>
        <authorList>
            <person name="Lee J."/>
            <person name="Kim O.-S."/>
        </authorList>
    </citation>
    <scope>NUCLEOTIDE SEQUENCE [LARGE SCALE GENOMIC DNA]</scope>
    <source>
        <strain evidence="1 2">PAMC 27485</strain>
    </source>
</reference>
<protein>
    <recommendedName>
        <fullName evidence="3">Addiction module component</fullName>
    </recommendedName>
</protein>
<evidence type="ECO:0000313" key="2">
    <source>
        <dbReference type="Proteomes" id="UP000071561"/>
    </source>
</evidence>
<dbReference type="PATRIC" id="fig|188932.3.peg.1866"/>
<accession>A0A127VBD1</accession>
<dbReference type="RefSeq" id="WP_068399424.1">
    <property type="nucleotide sequence ID" value="NZ_CP014504.1"/>
</dbReference>
<name>A0A127VBD1_9SPHI</name>
<dbReference type="KEGG" id="pcm:AY601_1791"/>
<sequence>MANTAISDRLYDYISYADEKKVKAIYTMVEEEINEQINFWEDKNFLKEINMRLGEYESGNVKTSTWEQVKQKAKMSKKG</sequence>
<dbReference type="AlphaFoldDB" id="A0A127VBD1"/>
<organism evidence="1 2">
    <name type="scientific">Pedobacter cryoconitis</name>
    <dbReference type="NCBI Taxonomy" id="188932"/>
    <lineage>
        <taxon>Bacteria</taxon>
        <taxon>Pseudomonadati</taxon>
        <taxon>Bacteroidota</taxon>
        <taxon>Sphingobacteriia</taxon>
        <taxon>Sphingobacteriales</taxon>
        <taxon>Sphingobacteriaceae</taxon>
        <taxon>Pedobacter</taxon>
    </lineage>
</organism>